<dbReference type="AlphaFoldDB" id="A0A143PUB0"/>
<name>A0A143PUB0_LUTPR</name>
<reference evidence="2" key="2">
    <citation type="submission" date="2016-04" db="EMBL/GenBank/DDBJ databases">
        <title>First Complete Genome Sequence of a Subdivision 6 Acidobacterium.</title>
        <authorList>
            <person name="Huang S."/>
            <person name="Vieira S."/>
            <person name="Bunk B."/>
            <person name="Riedel T."/>
            <person name="Sproeer C."/>
            <person name="Overmann J."/>
        </authorList>
    </citation>
    <scope>NUCLEOTIDE SEQUENCE [LARGE SCALE GENOMIC DNA]</scope>
    <source>
        <strain evidence="2">DSM 100886 HEG_-6_39</strain>
    </source>
</reference>
<evidence type="ECO:0000313" key="1">
    <source>
        <dbReference type="EMBL" id="AMY11680.1"/>
    </source>
</evidence>
<proteinExistence type="predicted"/>
<protein>
    <submittedName>
        <fullName evidence="1">Uncharacterized protein</fullName>
    </submittedName>
</protein>
<gene>
    <name evidence="1" type="ORF">LuPra_04938</name>
</gene>
<evidence type="ECO:0000313" key="2">
    <source>
        <dbReference type="Proteomes" id="UP000076079"/>
    </source>
</evidence>
<dbReference type="STRING" id="1855912.LuPra_04938"/>
<accession>A0A143PUB0</accession>
<dbReference type="Proteomes" id="UP000076079">
    <property type="component" value="Chromosome"/>
</dbReference>
<dbReference type="KEGG" id="abac:LuPra_04938"/>
<organism evidence="1 2">
    <name type="scientific">Luteitalea pratensis</name>
    <dbReference type="NCBI Taxonomy" id="1855912"/>
    <lineage>
        <taxon>Bacteria</taxon>
        <taxon>Pseudomonadati</taxon>
        <taxon>Acidobacteriota</taxon>
        <taxon>Vicinamibacteria</taxon>
        <taxon>Vicinamibacterales</taxon>
        <taxon>Vicinamibacteraceae</taxon>
        <taxon>Luteitalea</taxon>
    </lineage>
</organism>
<sequence length="39" mass="4182">MRSGLARRMKVSTRSEGVAQGPFGVLPLDPLALSLLPYP</sequence>
<reference evidence="1 2" key="1">
    <citation type="journal article" date="2016" name="Genome Announc.">
        <title>First Complete Genome Sequence of a Subdivision 6 Acidobacterium Strain.</title>
        <authorList>
            <person name="Huang S."/>
            <person name="Vieira S."/>
            <person name="Bunk B."/>
            <person name="Riedel T."/>
            <person name="Sproer C."/>
            <person name="Overmann J."/>
        </authorList>
    </citation>
    <scope>NUCLEOTIDE SEQUENCE [LARGE SCALE GENOMIC DNA]</scope>
    <source>
        <strain evidence="2">DSM 100886 HEG_-6_39</strain>
    </source>
</reference>
<dbReference type="EMBL" id="CP015136">
    <property type="protein sequence ID" value="AMY11680.1"/>
    <property type="molecule type" value="Genomic_DNA"/>
</dbReference>
<keyword evidence="2" id="KW-1185">Reference proteome</keyword>